<evidence type="ECO:0000313" key="6">
    <source>
        <dbReference type="Proteomes" id="UP001520878"/>
    </source>
</evidence>
<dbReference type="PROSITE" id="PS50949">
    <property type="entry name" value="HTH_GNTR"/>
    <property type="match status" value="1"/>
</dbReference>
<dbReference type="Proteomes" id="UP001520878">
    <property type="component" value="Unassembled WGS sequence"/>
</dbReference>
<dbReference type="SUPFAM" id="SSF46785">
    <property type="entry name" value="Winged helix' DNA-binding domain"/>
    <property type="match status" value="1"/>
</dbReference>
<sequence>MSANQPGSSLYKAFKQDIQAGRLPVGTPLKQTELAQRYGVSRIPVRDAIKQLMAEGWLAQHGKRGVMIPPLDPTEAEDLYLMRMYLEPLILTHAIPHLSHQTLGQAQDLLQQLDDTTLDPHQHGALNWSFHALLYQAAQRPVLYQTIADLHRQCARYIGYQSLTLDYLHTSQAEHHDLLDAIRDKNTRLAKSILKQHISEAGEQLVAYLRGLSDTVAQP</sequence>
<dbReference type="Gene3D" id="1.10.10.10">
    <property type="entry name" value="Winged helix-like DNA-binding domain superfamily/Winged helix DNA-binding domain"/>
    <property type="match status" value="1"/>
</dbReference>
<dbReference type="SMART" id="SM00895">
    <property type="entry name" value="FCD"/>
    <property type="match status" value="1"/>
</dbReference>
<dbReference type="RefSeq" id="WP_229162732.1">
    <property type="nucleotide sequence ID" value="NZ_JAJEWP010000007.1"/>
</dbReference>
<accession>A0ABS8GCL0</accession>
<dbReference type="SUPFAM" id="SSF48008">
    <property type="entry name" value="GntR ligand-binding domain-like"/>
    <property type="match status" value="1"/>
</dbReference>
<evidence type="ECO:0000313" key="5">
    <source>
        <dbReference type="EMBL" id="MCC2618139.1"/>
    </source>
</evidence>
<evidence type="ECO:0000256" key="3">
    <source>
        <dbReference type="ARBA" id="ARBA00023163"/>
    </source>
</evidence>
<dbReference type="InterPro" id="IPR011711">
    <property type="entry name" value="GntR_C"/>
</dbReference>
<keyword evidence="1" id="KW-0805">Transcription regulation</keyword>
<dbReference type="PRINTS" id="PR00035">
    <property type="entry name" value="HTHGNTR"/>
</dbReference>
<dbReference type="EMBL" id="JAJEWP010000007">
    <property type="protein sequence ID" value="MCC2618139.1"/>
    <property type="molecule type" value="Genomic_DNA"/>
</dbReference>
<proteinExistence type="predicted"/>
<evidence type="ECO:0000256" key="1">
    <source>
        <dbReference type="ARBA" id="ARBA00023015"/>
    </source>
</evidence>
<feature type="domain" description="HTH gntR-type" evidence="4">
    <location>
        <begin position="4"/>
        <end position="71"/>
    </location>
</feature>
<dbReference type="InterPro" id="IPR000524">
    <property type="entry name" value="Tscrpt_reg_HTH_GntR"/>
</dbReference>
<name>A0ABS8GCL0_9ALTE</name>
<evidence type="ECO:0000256" key="2">
    <source>
        <dbReference type="ARBA" id="ARBA00023125"/>
    </source>
</evidence>
<organism evidence="5 6">
    <name type="scientific">Fluctibacter halophilus</name>
    <dbReference type="NCBI Taxonomy" id="226011"/>
    <lineage>
        <taxon>Bacteria</taxon>
        <taxon>Pseudomonadati</taxon>
        <taxon>Pseudomonadota</taxon>
        <taxon>Gammaproteobacteria</taxon>
        <taxon>Alteromonadales</taxon>
        <taxon>Alteromonadaceae</taxon>
        <taxon>Fluctibacter</taxon>
    </lineage>
</organism>
<dbReference type="SMART" id="SM00345">
    <property type="entry name" value="HTH_GNTR"/>
    <property type="match status" value="1"/>
</dbReference>
<protein>
    <submittedName>
        <fullName evidence="5">GntR family transcriptional regulator</fullName>
    </submittedName>
</protein>
<dbReference type="InterPro" id="IPR036390">
    <property type="entry name" value="WH_DNA-bd_sf"/>
</dbReference>
<keyword evidence="2" id="KW-0238">DNA-binding</keyword>
<dbReference type="PANTHER" id="PTHR43537">
    <property type="entry name" value="TRANSCRIPTIONAL REGULATOR, GNTR FAMILY"/>
    <property type="match status" value="1"/>
</dbReference>
<reference evidence="5 6" key="1">
    <citation type="submission" date="2021-10" db="EMBL/GenBank/DDBJ databases">
        <title>Draft genome of Aestuariibacter halophilus JC2043.</title>
        <authorList>
            <person name="Emsley S.A."/>
            <person name="Pfannmuller K.M."/>
            <person name="Ushijima B."/>
            <person name="Saw J.H."/>
            <person name="Videau P."/>
        </authorList>
    </citation>
    <scope>NUCLEOTIDE SEQUENCE [LARGE SCALE GENOMIC DNA]</scope>
    <source>
        <strain evidence="5 6">JC2043</strain>
    </source>
</reference>
<dbReference type="CDD" id="cd07377">
    <property type="entry name" value="WHTH_GntR"/>
    <property type="match status" value="1"/>
</dbReference>
<gene>
    <name evidence="5" type="ORF">LJ739_17925</name>
</gene>
<dbReference type="Pfam" id="PF07729">
    <property type="entry name" value="FCD"/>
    <property type="match status" value="1"/>
</dbReference>
<evidence type="ECO:0000259" key="4">
    <source>
        <dbReference type="PROSITE" id="PS50949"/>
    </source>
</evidence>
<dbReference type="Gene3D" id="1.20.120.530">
    <property type="entry name" value="GntR ligand-binding domain-like"/>
    <property type="match status" value="1"/>
</dbReference>
<dbReference type="InterPro" id="IPR036388">
    <property type="entry name" value="WH-like_DNA-bd_sf"/>
</dbReference>
<keyword evidence="6" id="KW-1185">Reference proteome</keyword>
<keyword evidence="3" id="KW-0804">Transcription</keyword>
<dbReference type="PANTHER" id="PTHR43537:SF41">
    <property type="entry name" value="TRANSCRIPTIONAL REGULATORY PROTEIN"/>
    <property type="match status" value="1"/>
</dbReference>
<comment type="caution">
    <text evidence="5">The sequence shown here is derived from an EMBL/GenBank/DDBJ whole genome shotgun (WGS) entry which is preliminary data.</text>
</comment>
<dbReference type="Pfam" id="PF00392">
    <property type="entry name" value="GntR"/>
    <property type="match status" value="1"/>
</dbReference>
<dbReference type="InterPro" id="IPR008920">
    <property type="entry name" value="TF_FadR/GntR_C"/>
</dbReference>